<dbReference type="InterPro" id="IPR028082">
    <property type="entry name" value="Peripla_BP_I"/>
</dbReference>
<accession>A0A1S8TDY8</accession>
<dbReference type="OrthoDB" id="9769193at2"/>
<protein>
    <submittedName>
        <fullName evidence="1">D-galactose-binding periplasmic protein</fullName>
    </submittedName>
</protein>
<dbReference type="Proteomes" id="UP000190890">
    <property type="component" value="Unassembled WGS sequence"/>
</dbReference>
<proteinExistence type="predicted"/>
<keyword evidence="2" id="KW-1185">Reference proteome</keyword>
<reference evidence="1 2" key="1">
    <citation type="submission" date="2016-05" db="EMBL/GenBank/DDBJ databases">
        <title>Microbial solvent formation.</title>
        <authorList>
            <person name="Poehlein A."/>
            <person name="Montoya Solano J.D."/>
            <person name="Flitsch S."/>
            <person name="Krabben P."/>
            <person name="Duerre P."/>
            <person name="Daniel R."/>
        </authorList>
    </citation>
    <scope>NUCLEOTIDE SEQUENCE [LARGE SCALE GENOMIC DNA]</scope>
    <source>
        <strain evidence="1 2">DSM 2619</strain>
    </source>
</reference>
<evidence type="ECO:0000313" key="1">
    <source>
        <dbReference type="EMBL" id="OOM75615.1"/>
    </source>
</evidence>
<evidence type="ECO:0000313" key="2">
    <source>
        <dbReference type="Proteomes" id="UP000190890"/>
    </source>
</evidence>
<dbReference type="AlphaFoldDB" id="A0A1S8TDY8"/>
<dbReference type="SUPFAM" id="SSF53822">
    <property type="entry name" value="Periplasmic binding protein-like I"/>
    <property type="match status" value="1"/>
</dbReference>
<comment type="caution">
    <text evidence="1">The sequence shown here is derived from an EMBL/GenBank/DDBJ whole genome shotgun (WGS) entry which is preliminary data.</text>
</comment>
<dbReference type="EMBL" id="LZZM01000183">
    <property type="protein sequence ID" value="OOM75615.1"/>
    <property type="molecule type" value="Genomic_DNA"/>
</dbReference>
<dbReference type="Gene3D" id="3.40.50.2300">
    <property type="match status" value="1"/>
</dbReference>
<name>A0A1S8TDY8_9CLOT</name>
<gene>
    <name evidence="1" type="primary">mglB_6</name>
    <name evidence="1" type="ORF">CLPUN_31780</name>
</gene>
<dbReference type="STRING" id="29367.CLPUN_31780"/>
<sequence length="95" mass="10447">MNSLKKLTALTLILAAITTSINCYNIKIINAIDKNGDNIIQYIMLKGNAESLTTIARTKYSIETINNAGIQTEEIAAINSNWDEELAKNSINALF</sequence>
<organism evidence="1 2">
    <name type="scientific">Clostridium puniceum</name>
    <dbReference type="NCBI Taxonomy" id="29367"/>
    <lineage>
        <taxon>Bacteria</taxon>
        <taxon>Bacillati</taxon>
        <taxon>Bacillota</taxon>
        <taxon>Clostridia</taxon>
        <taxon>Eubacteriales</taxon>
        <taxon>Clostridiaceae</taxon>
        <taxon>Clostridium</taxon>
    </lineage>
</organism>